<name>A0AAU7X1L9_9PSED</name>
<evidence type="ECO:0000313" key="2">
    <source>
        <dbReference type="EMBL" id="XBY26370.1"/>
    </source>
</evidence>
<feature type="compositionally biased region" description="Basic and acidic residues" evidence="1">
    <location>
        <begin position="124"/>
        <end position="143"/>
    </location>
</feature>
<dbReference type="Gene3D" id="1.10.10.1400">
    <property type="entry name" value="Terminase, small subunit, N-terminal DNA-binding domain, HTH motif"/>
    <property type="match status" value="1"/>
</dbReference>
<accession>A0AAU7X1L9</accession>
<dbReference type="EMBL" id="CP158490">
    <property type="protein sequence ID" value="XBY26370.1"/>
    <property type="molecule type" value="Genomic_DNA"/>
</dbReference>
<gene>
    <name evidence="2" type="ORF">ABCR88_11235</name>
</gene>
<dbReference type="RefSeq" id="WP_232644213.1">
    <property type="nucleotide sequence ID" value="NZ_CP158490.1"/>
</dbReference>
<dbReference type="InterPro" id="IPR005335">
    <property type="entry name" value="Terminase_ssu"/>
</dbReference>
<dbReference type="Pfam" id="PF03592">
    <property type="entry name" value="Terminase_2"/>
    <property type="match status" value="1"/>
</dbReference>
<dbReference type="AlphaFoldDB" id="A0AAU7X1L9"/>
<feature type="region of interest" description="Disordered" evidence="1">
    <location>
        <begin position="122"/>
        <end position="163"/>
    </location>
</feature>
<reference evidence="2" key="1">
    <citation type="submission" date="2024-06" db="EMBL/GenBank/DDBJ databases">
        <authorList>
            <person name="Wu L."/>
        </authorList>
    </citation>
    <scope>NUCLEOTIDE SEQUENCE</scope>
    <source>
        <strain evidence="2">W17</strain>
    </source>
</reference>
<dbReference type="GO" id="GO:0051276">
    <property type="term" value="P:chromosome organization"/>
    <property type="evidence" value="ECO:0007669"/>
    <property type="project" value="InterPro"/>
</dbReference>
<proteinExistence type="predicted"/>
<sequence>MALTDKKRRFVDALLSGATNREAAVAAGYSEKTASQAGSKLAKDQDVLAEVGRRLKQKQAVSSEVKPARKVKGEDAQEVDLAEVELSHTDDPRVFLTELMNADGADMRMRLEAAKTLMPYAHGKVADQGKKDQKAEAAKEAGKGKYSQGKPPAGKPSLSMVKG</sequence>
<protein>
    <submittedName>
        <fullName evidence="2">Terminase small subunit</fullName>
    </submittedName>
</protein>
<dbReference type="InterPro" id="IPR038713">
    <property type="entry name" value="Terminase_Gp1_N_sf"/>
</dbReference>
<evidence type="ECO:0000256" key="1">
    <source>
        <dbReference type="SAM" id="MobiDB-lite"/>
    </source>
</evidence>
<organism evidence="2">
    <name type="scientific">Pseudomonas sp. W17</name>
    <dbReference type="NCBI Taxonomy" id="3144407"/>
    <lineage>
        <taxon>Bacteria</taxon>
        <taxon>Pseudomonadati</taxon>
        <taxon>Pseudomonadota</taxon>
        <taxon>Gammaproteobacteria</taxon>
        <taxon>Pseudomonadales</taxon>
        <taxon>Pseudomonadaceae</taxon>
        <taxon>Pseudomonas</taxon>
    </lineage>
</organism>